<keyword evidence="13 16" id="KW-0173">Coenzyme A biosynthesis</keyword>
<sequence length="264" mass="27879">MKLIVDIGNTNTKYCLWSEDGGARAVGKVSTSLQSFQLVEAELKSISLDDKPLAWQFKDAEVVVVSVVPDCGKAFVTAAKEHGALVYLIEATTQPVLKDMPKEMGADRVAEAIGAWSAYRKEGRPMIIIGFGTASTLFTISADAAVGGGFIGPGVKMLLTALARDCALLPEVRLPESGDVSDLGLGHTTETQMRAGVTFMFKGMVQEWLSQARLELKGEPVIVATGGYSALVARLLPGVFDAVDTTLALKGAAFIAGSIDKAKV</sequence>
<keyword evidence="7 16" id="KW-0963">Cytoplasm</keyword>
<keyword evidence="9 16" id="KW-0547">Nucleotide-binding</keyword>
<comment type="similarity">
    <text evidence="14 16">Belongs to the type III pantothenate kinase family.</text>
</comment>
<gene>
    <name evidence="16" type="primary">coaX</name>
    <name evidence="17" type="ORF">J0M35_18595</name>
</gene>
<feature type="binding site" evidence="16">
    <location>
        <position position="189"/>
    </location>
    <ligand>
        <name>substrate</name>
    </ligand>
</feature>
<evidence type="ECO:0000256" key="1">
    <source>
        <dbReference type="ARBA" id="ARBA00001206"/>
    </source>
</evidence>
<evidence type="ECO:0000256" key="10">
    <source>
        <dbReference type="ARBA" id="ARBA00022777"/>
    </source>
</evidence>
<keyword evidence="8 16" id="KW-0808">Transferase</keyword>
<comment type="pathway">
    <text evidence="4 16">Cofactor biosynthesis; coenzyme A biosynthesis; CoA from (R)-pantothenate: step 1/5.</text>
</comment>
<comment type="catalytic activity">
    <reaction evidence="1 16">
        <text>(R)-pantothenate + ATP = (R)-4'-phosphopantothenate + ADP + H(+)</text>
        <dbReference type="Rhea" id="RHEA:16373"/>
        <dbReference type="ChEBI" id="CHEBI:10986"/>
        <dbReference type="ChEBI" id="CHEBI:15378"/>
        <dbReference type="ChEBI" id="CHEBI:29032"/>
        <dbReference type="ChEBI" id="CHEBI:30616"/>
        <dbReference type="ChEBI" id="CHEBI:456216"/>
        <dbReference type="EC" id="2.7.1.33"/>
    </reaction>
</comment>
<dbReference type="SUPFAM" id="SSF53067">
    <property type="entry name" value="Actin-like ATPase domain"/>
    <property type="match status" value="2"/>
</dbReference>
<evidence type="ECO:0000256" key="4">
    <source>
        <dbReference type="ARBA" id="ARBA00005225"/>
    </source>
</evidence>
<name>A0A8J7PNV6_9BACT</name>
<evidence type="ECO:0000256" key="7">
    <source>
        <dbReference type="ARBA" id="ARBA00022490"/>
    </source>
</evidence>
<comment type="cofactor">
    <cofactor evidence="2">
        <name>K(+)</name>
        <dbReference type="ChEBI" id="CHEBI:29103"/>
    </cofactor>
</comment>
<dbReference type="Gene3D" id="3.30.420.40">
    <property type="match status" value="2"/>
</dbReference>
<feature type="binding site" evidence="16">
    <location>
        <begin position="6"/>
        <end position="13"/>
    </location>
    <ligand>
        <name>ATP</name>
        <dbReference type="ChEBI" id="CHEBI:30616"/>
    </ligand>
</feature>
<organism evidence="17 18">
    <name type="scientific">Candidatus Obscuribacter phosphatis</name>
    <dbReference type="NCBI Taxonomy" id="1906157"/>
    <lineage>
        <taxon>Bacteria</taxon>
        <taxon>Bacillati</taxon>
        <taxon>Candidatus Melainabacteria</taxon>
        <taxon>Candidatus Obscuribacterales</taxon>
        <taxon>Candidatus Obscuribacteraceae</taxon>
        <taxon>Candidatus Obscuribacter</taxon>
    </lineage>
</organism>
<feature type="binding site" evidence="16">
    <location>
        <begin position="105"/>
        <end position="108"/>
    </location>
    <ligand>
        <name>substrate</name>
    </ligand>
</feature>
<dbReference type="GO" id="GO:0005524">
    <property type="term" value="F:ATP binding"/>
    <property type="evidence" value="ECO:0007669"/>
    <property type="project" value="UniProtKB-UniRule"/>
</dbReference>
<dbReference type="NCBIfam" id="TIGR00671">
    <property type="entry name" value="baf"/>
    <property type="match status" value="1"/>
</dbReference>
<dbReference type="AlphaFoldDB" id="A0A8J7PNV6"/>
<feature type="binding site" evidence="16">
    <location>
        <position position="133"/>
    </location>
    <ligand>
        <name>ATP</name>
        <dbReference type="ChEBI" id="CHEBI:30616"/>
    </ligand>
</feature>
<dbReference type="PANTHER" id="PTHR34265:SF1">
    <property type="entry name" value="TYPE III PANTOTHENATE KINASE"/>
    <property type="match status" value="1"/>
</dbReference>
<comment type="caution">
    <text evidence="17">The sequence shown here is derived from an EMBL/GenBank/DDBJ whole genome shotgun (WGS) entry which is preliminary data.</text>
</comment>
<keyword evidence="10 16" id="KW-0418">Kinase</keyword>
<comment type="subcellular location">
    <subcellularLocation>
        <location evidence="3 16">Cytoplasm</location>
    </subcellularLocation>
</comment>
<evidence type="ECO:0000313" key="17">
    <source>
        <dbReference type="EMBL" id="MBN8662385.1"/>
    </source>
</evidence>
<accession>A0A8J7PNV6</accession>
<comment type="subunit">
    <text evidence="5 16">Homodimer.</text>
</comment>
<evidence type="ECO:0000256" key="6">
    <source>
        <dbReference type="ARBA" id="ARBA00012102"/>
    </source>
</evidence>
<dbReference type="HAMAP" id="MF_01274">
    <property type="entry name" value="Pantothen_kinase_3"/>
    <property type="match status" value="1"/>
</dbReference>
<dbReference type="EC" id="2.7.1.33" evidence="6 16"/>
<feature type="active site" description="Proton acceptor" evidence="16">
    <location>
        <position position="107"/>
    </location>
</feature>
<proteinExistence type="inferred from homology"/>
<keyword evidence="12 16" id="KW-0630">Potassium</keyword>
<evidence type="ECO:0000256" key="3">
    <source>
        <dbReference type="ARBA" id="ARBA00004496"/>
    </source>
</evidence>
<dbReference type="UniPathway" id="UPA00241">
    <property type="reaction ID" value="UER00352"/>
</dbReference>
<dbReference type="PANTHER" id="PTHR34265">
    <property type="entry name" value="TYPE III PANTOTHENATE KINASE"/>
    <property type="match status" value="1"/>
</dbReference>
<dbReference type="EMBL" id="JAFLCK010000037">
    <property type="protein sequence ID" value="MBN8662385.1"/>
    <property type="molecule type" value="Genomic_DNA"/>
</dbReference>
<dbReference type="GO" id="GO:0005737">
    <property type="term" value="C:cytoplasm"/>
    <property type="evidence" value="ECO:0007669"/>
    <property type="project" value="UniProtKB-SubCell"/>
</dbReference>
<evidence type="ECO:0000256" key="5">
    <source>
        <dbReference type="ARBA" id="ARBA00011738"/>
    </source>
</evidence>
<comment type="caution">
    <text evidence="16">Lacks conserved residue(s) required for the propagation of feature annotation.</text>
</comment>
<evidence type="ECO:0000313" key="18">
    <source>
        <dbReference type="Proteomes" id="UP000664277"/>
    </source>
</evidence>
<evidence type="ECO:0000256" key="12">
    <source>
        <dbReference type="ARBA" id="ARBA00022958"/>
    </source>
</evidence>
<protein>
    <recommendedName>
        <fullName evidence="15 16">Type III pantothenate kinase</fullName>
        <ecNumber evidence="6 16">2.7.1.33</ecNumber>
    </recommendedName>
    <alternativeName>
        <fullName evidence="16">PanK-III</fullName>
    </alternativeName>
    <alternativeName>
        <fullName evidence="16">Pantothenic acid kinase</fullName>
    </alternativeName>
</protein>
<dbReference type="CDD" id="cd24015">
    <property type="entry name" value="ASKHA_NBD_PanK-III"/>
    <property type="match status" value="1"/>
</dbReference>
<dbReference type="Proteomes" id="UP000664277">
    <property type="component" value="Unassembled WGS sequence"/>
</dbReference>
<evidence type="ECO:0000256" key="15">
    <source>
        <dbReference type="ARBA" id="ARBA00040883"/>
    </source>
</evidence>
<comment type="function">
    <text evidence="16">Catalyzes the phosphorylation of pantothenate (Pan), the first step in CoA biosynthesis.</text>
</comment>
<evidence type="ECO:0000256" key="13">
    <source>
        <dbReference type="ARBA" id="ARBA00022993"/>
    </source>
</evidence>
<evidence type="ECO:0000256" key="8">
    <source>
        <dbReference type="ARBA" id="ARBA00022679"/>
    </source>
</evidence>
<evidence type="ECO:0000256" key="11">
    <source>
        <dbReference type="ARBA" id="ARBA00022840"/>
    </source>
</evidence>
<evidence type="ECO:0000256" key="14">
    <source>
        <dbReference type="ARBA" id="ARBA00038036"/>
    </source>
</evidence>
<dbReference type="GO" id="GO:0004594">
    <property type="term" value="F:pantothenate kinase activity"/>
    <property type="evidence" value="ECO:0007669"/>
    <property type="project" value="UniProtKB-UniRule"/>
</dbReference>
<dbReference type="InterPro" id="IPR004619">
    <property type="entry name" value="Type_III_PanK"/>
</dbReference>
<keyword evidence="11 16" id="KW-0067">ATP-binding</keyword>
<evidence type="ECO:0000256" key="16">
    <source>
        <dbReference type="HAMAP-Rule" id="MF_01274"/>
    </source>
</evidence>
<evidence type="ECO:0000256" key="9">
    <source>
        <dbReference type="ARBA" id="ARBA00022741"/>
    </source>
</evidence>
<dbReference type="Pfam" id="PF03309">
    <property type="entry name" value="Pan_kinase"/>
    <property type="match status" value="1"/>
</dbReference>
<dbReference type="InterPro" id="IPR043129">
    <property type="entry name" value="ATPase_NBD"/>
</dbReference>
<reference evidence="17" key="1">
    <citation type="submission" date="2021-02" db="EMBL/GenBank/DDBJ databases">
        <title>Genome-Resolved Metagenomics of a Microbial Community Performing Photosynthetic Biological Nutrient Removal.</title>
        <authorList>
            <person name="Mcdaniel E.A."/>
        </authorList>
    </citation>
    <scope>NUCLEOTIDE SEQUENCE</scope>
    <source>
        <strain evidence="17">UWPOB_OBS1</strain>
    </source>
</reference>
<comment type="cofactor">
    <cofactor evidence="16">
        <name>NH4(+)</name>
        <dbReference type="ChEBI" id="CHEBI:28938"/>
    </cofactor>
    <cofactor evidence="16">
        <name>K(+)</name>
        <dbReference type="ChEBI" id="CHEBI:29103"/>
    </cofactor>
    <text evidence="16">A monovalent cation. Ammonium or potassium.</text>
</comment>
<evidence type="ECO:0000256" key="2">
    <source>
        <dbReference type="ARBA" id="ARBA00001958"/>
    </source>
</evidence>
<dbReference type="GO" id="GO:0015937">
    <property type="term" value="P:coenzyme A biosynthetic process"/>
    <property type="evidence" value="ECO:0007669"/>
    <property type="project" value="UniProtKB-UniRule"/>
</dbReference>